<evidence type="ECO:0000313" key="2">
    <source>
        <dbReference type="EMBL" id="MBS6634666.1"/>
    </source>
</evidence>
<comment type="caution">
    <text evidence="2">The sequence shown here is derived from an EMBL/GenBank/DDBJ whole genome shotgun (WGS) entry which is preliminary data.</text>
</comment>
<sequence>MMMGESQRAAIQAEVARILESAVFSAQGQFEAAKAWRALHWTLGVLTAALSTLAAVLTFVADAQVASGILAVTAAIVAAILTSSRPDKLAERAVTRGNDYTALRNDARRVLHVQVPSDEISALREVLDGLAERASDLDHTSDLIPRFAYKRARRNIERDGGQQFEVDVP</sequence>
<name>A0A943T8Z3_9MICC</name>
<keyword evidence="1" id="KW-0472">Membrane</keyword>
<keyword evidence="1" id="KW-1133">Transmembrane helix</keyword>
<dbReference type="EMBL" id="JAGZXI010000003">
    <property type="protein sequence ID" value="MBS6634666.1"/>
    <property type="molecule type" value="Genomic_DNA"/>
</dbReference>
<evidence type="ECO:0000256" key="1">
    <source>
        <dbReference type="SAM" id="Phobius"/>
    </source>
</evidence>
<keyword evidence="1" id="KW-0812">Transmembrane</keyword>
<evidence type="ECO:0000313" key="3">
    <source>
        <dbReference type="Proteomes" id="UP000739069"/>
    </source>
</evidence>
<dbReference type="RefSeq" id="WP_303952275.1">
    <property type="nucleotide sequence ID" value="NZ_JAGZXI010000003.1"/>
</dbReference>
<organism evidence="2 3">
    <name type="scientific">Rothia mucilaginosa</name>
    <dbReference type="NCBI Taxonomy" id="43675"/>
    <lineage>
        <taxon>Bacteria</taxon>
        <taxon>Bacillati</taxon>
        <taxon>Actinomycetota</taxon>
        <taxon>Actinomycetes</taxon>
        <taxon>Micrococcales</taxon>
        <taxon>Micrococcaceae</taxon>
        <taxon>Rothia</taxon>
    </lineage>
</organism>
<dbReference type="Proteomes" id="UP000739069">
    <property type="component" value="Unassembled WGS sequence"/>
</dbReference>
<reference evidence="2" key="1">
    <citation type="submission" date="2021-02" db="EMBL/GenBank/DDBJ databases">
        <title>Infant gut strain persistence is associated with maternal origin, phylogeny, and functional potential including surface adhesion and iron acquisition.</title>
        <authorList>
            <person name="Lou Y.C."/>
        </authorList>
    </citation>
    <scope>NUCLEOTIDE SEQUENCE</scope>
    <source>
        <strain evidence="2">L1_008_092G1_dasL1_008_092G1_concoct_16</strain>
    </source>
</reference>
<dbReference type="AlphaFoldDB" id="A0A943T8Z3"/>
<proteinExistence type="predicted"/>
<dbReference type="NCBIfam" id="NF033632">
    <property type="entry name" value="SLATT_4"/>
    <property type="match status" value="1"/>
</dbReference>
<feature type="transmembrane region" description="Helical" evidence="1">
    <location>
        <begin position="65"/>
        <end position="82"/>
    </location>
</feature>
<protein>
    <submittedName>
        <fullName evidence="2">SLATT domain-containing protein</fullName>
    </submittedName>
</protein>
<accession>A0A943T8Z3</accession>
<gene>
    <name evidence="2" type="ORF">KH265_03225</name>
</gene>
<feature type="transmembrane region" description="Helical" evidence="1">
    <location>
        <begin position="38"/>
        <end position="59"/>
    </location>
</feature>